<evidence type="ECO:0000256" key="7">
    <source>
        <dbReference type="SAM" id="MobiDB-lite"/>
    </source>
</evidence>
<dbReference type="InterPro" id="IPR058533">
    <property type="entry name" value="Cation_efflux_TM"/>
</dbReference>
<dbReference type="OrthoDB" id="269083at2157"/>
<keyword evidence="2" id="KW-0813">Transport</keyword>
<evidence type="ECO:0000313" key="11">
    <source>
        <dbReference type="Proteomes" id="UP000069906"/>
    </source>
</evidence>
<dbReference type="NCBIfam" id="TIGR01297">
    <property type="entry name" value="CDF"/>
    <property type="match status" value="1"/>
</dbReference>
<evidence type="ECO:0000313" key="10">
    <source>
        <dbReference type="EMBL" id="AKH98573.1"/>
    </source>
</evidence>
<protein>
    <submittedName>
        <fullName evidence="10">Cation diffusion facilitator family transporter</fullName>
    </submittedName>
</protein>
<feature type="transmembrane region" description="Helical" evidence="8">
    <location>
        <begin position="102"/>
        <end position="118"/>
    </location>
</feature>
<dbReference type="PANTHER" id="PTHR45755:SF4">
    <property type="entry name" value="ZINC TRANSPORTER 7"/>
    <property type="match status" value="1"/>
</dbReference>
<accession>A0A0F7PH46</accession>
<evidence type="ECO:0000256" key="5">
    <source>
        <dbReference type="ARBA" id="ARBA00023065"/>
    </source>
</evidence>
<feature type="domain" description="Cation efflux protein transmembrane" evidence="9">
    <location>
        <begin position="33"/>
        <end position="220"/>
    </location>
</feature>
<name>A0A0F7PH46_9EURY</name>
<dbReference type="AlphaFoldDB" id="A0A0F7PH46"/>
<dbReference type="EMBL" id="CP008874">
    <property type="protein sequence ID" value="AKH98573.1"/>
    <property type="molecule type" value="Genomic_DNA"/>
</dbReference>
<evidence type="ECO:0000259" key="9">
    <source>
        <dbReference type="Pfam" id="PF01545"/>
    </source>
</evidence>
<dbReference type="RefSeq" id="WP_050049224.1">
    <property type="nucleotide sequence ID" value="NZ_CP008874.1"/>
</dbReference>
<evidence type="ECO:0000256" key="8">
    <source>
        <dbReference type="SAM" id="Phobius"/>
    </source>
</evidence>
<dbReference type="Proteomes" id="UP000069906">
    <property type="component" value="Chromosome"/>
</dbReference>
<dbReference type="HOGENOM" id="CLU_013430_0_0_2"/>
<dbReference type="InterPro" id="IPR027469">
    <property type="entry name" value="Cation_efflux_TMD_sf"/>
</dbReference>
<sequence>MADGRGGGDACDAADGGPGHSSHGERSARTLALVAAINVVGFFAELAGGLLFGSVALLSDAVHMLFDALAYGMAFAAASLAERYDASDRWSYGLHRLEPLSAFLNGVLLVPMVGYILYESVQRFLSPVDIATGPTIALAIGGLGVNVLSMAVLQGDDMNLNERGAYYHLLGDAGGSVAVIVSMIVVEFTGISVIDPVVAVLIAAVVLWSAGNLLRGSGAIFLHEAPVTRADVEARLQTVDGVTGLRDVHAWQICSEITVATVQVDVAVADIEEAAAVTERLYRELADLGVDHATVELCHEGYDRGVQLNAHAHSG</sequence>
<dbReference type="InterPro" id="IPR045316">
    <property type="entry name" value="Msc2-like"/>
</dbReference>
<dbReference type="PATRIC" id="fig|1604004.4.peg.2207"/>
<dbReference type="InterPro" id="IPR002524">
    <property type="entry name" value="Cation_efflux"/>
</dbReference>
<keyword evidence="6 8" id="KW-0472">Membrane</keyword>
<evidence type="ECO:0000256" key="4">
    <source>
        <dbReference type="ARBA" id="ARBA00022989"/>
    </source>
</evidence>
<evidence type="ECO:0000256" key="2">
    <source>
        <dbReference type="ARBA" id="ARBA00022448"/>
    </source>
</evidence>
<dbReference type="Gene3D" id="1.20.1510.10">
    <property type="entry name" value="Cation efflux protein transmembrane domain"/>
    <property type="match status" value="1"/>
</dbReference>
<keyword evidence="4 8" id="KW-1133">Transmembrane helix</keyword>
<feature type="transmembrane region" description="Helical" evidence="8">
    <location>
        <begin position="61"/>
        <end position="81"/>
    </location>
</feature>
<reference evidence="10 11" key="1">
    <citation type="journal article" date="2015" name="ISME J.">
        <title>Elemental sulfur and acetate can support life of a novel strictly anaerobic haloarchaeon.</title>
        <authorList>
            <person name="Sorokin D.Y."/>
            <person name="Kublanov I.V."/>
            <person name="Gavrilov S.N."/>
            <person name="Rojo D."/>
            <person name="Roman P."/>
            <person name="Golyshin P.N."/>
            <person name="Slepak V.Z."/>
            <person name="Smedile F."/>
            <person name="Ferrer M."/>
            <person name="Messina E."/>
            <person name="La Cono V."/>
            <person name="Yakimov M.M."/>
        </authorList>
    </citation>
    <scope>NUCLEOTIDE SEQUENCE [LARGE SCALE GENOMIC DNA]</scope>
    <source>
        <strain evidence="10 11">HSR2</strain>
    </source>
</reference>
<comment type="subcellular location">
    <subcellularLocation>
        <location evidence="1">Membrane</location>
        <topology evidence="1">Multi-pass membrane protein</topology>
    </subcellularLocation>
</comment>
<evidence type="ECO:0000256" key="1">
    <source>
        <dbReference type="ARBA" id="ARBA00004141"/>
    </source>
</evidence>
<feature type="region of interest" description="Disordered" evidence="7">
    <location>
        <begin position="1"/>
        <end position="23"/>
    </location>
</feature>
<dbReference type="SUPFAM" id="SSF161111">
    <property type="entry name" value="Cation efflux protein transmembrane domain-like"/>
    <property type="match status" value="1"/>
</dbReference>
<organism evidence="10 11">
    <name type="scientific">Halanaeroarchaeum sulfurireducens</name>
    <dbReference type="NCBI Taxonomy" id="1604004"/>
    <lineage>
        <taxon>Archaea</taxon>
        <taxon>Methanobacteriati</taxon>
        <taxon>Methanobacteriota</taxon>
        <taxon>Stenosarchaea group</taxon>
        <taxon>Halobacteria</taxon>
        <taxon>Halobacteriales</taxon>
        <taxon>Halobacteriaceae</taxon>
        <taxon>Halanaeroarchaeum</taxon>
    </lineage>
</organism>
<feature type="transmembrane region" description="Helical" evidence="8">
    <location>
        <begin position="197"/>
        <end position="214"/>
    </location>
</feature>
<keyword evidence="11" id="KW-1185">Reference proteome</keyword>
<feature type="transmembrane region" description="Helical" evidence="8">
    <location>
        <begin position="165"/>
        <end position="185"/>
    </location>
</feature>
<gene>
    <name evidence="10" type="ORF">HLASF_2111</name>
</gene>
<dbReference type="Pfam" id="PF01545">
    <property type="entry name" value="Cation_efflux"/>
    <property type="match status" value="1"/>
</dbReference>
<evidence type="ECO:0000256" key="3">
    <source>
        <dbReference type="ARBA" id="ARBA00022692"/>
    </source>
</evidence>
<dbReference type="GO" id="GO:0006882">
    <property type="term" value="P:intracellular zinc ion homeostasis"/>
    <property type="evidence" value="ECO:0007669"/>
    <property type="project" value="InterPro"/>
</dbReference>
<dbReference type="GO" id="GO:0005385">
    <property type="term" value="F:zinc ion transmembrane transporter activity"/>
    <property type="evidence" value="ECO:0007669"/>
    <property type="project" value="InterPro"/>
</dbReference>
<dbReference type="KEGG" id="hsu:HLASF_2111"/>
<keyword evidence="5" id="KW-0406">Ion transport</keyword>
<dbReference type="PANTHER" id="PTHR45755">
    <property type="match status" value="1"/>
</dbReference>
<proteinExistence type="predicted"/>
<dbReference type="GeneID" id="25160261"/>
<evidence type="ECO:0000256" key="6">
    <source>
        <dbReference type="ARBA" id="ARBA00023136"/>
    </source>
</evidence>
<feature type="transmembrane region" description="Helical" evidence="8">
    <location>
        <begin position="130"/>
        <end position="153"/>
    </location>
</feature>
<feature type="transmembrane region" description="Helical" evidence="8">
    <location>
        <begin position="31"/>
        <end position="55"/>
    </location>
</feature>
<keyword evidence="3 8" id="KW-0812">Transmembrane</keyword>
<dbReference type="GO" id="GO:0016020">
    <property type="term" value="C:membrane"/>
    <property type="evidence" value="ECO:0007669"/>
    <property type="project" value="UniProtKB-SubCell"/>
</dbReference>